<feature type="domain" description="Protein kinase" evidence="7">
    <location>
        <begin position="19"/>
        <end position="268"/>
    </location>
</feature>
<evidence type="ECO:0000256" key="4">
    <source>
        <dbReference type="ARBA" id="ARBA00022777"/>
    </source>
</evidence>
<gene>
    <name evidence="8" type="ORF">UABAM_01267</name>
</gene>
<dbReference type="Gene3D" id="1.10.510.10">
    <property type="entry name" value="Transferase(Phosphotransferase) domain 1"/>
    <property type="match status" value="1"/>
</dbReference>
<dbReference type="OrthoDB" id="9801841at2"/>
<keyword evidence="4 8" id="KW-0418">Kinase</keyword>
<evidence type="ECO:0000256" key="6">
    <source>
        <dbReference type="SAM" id="Phobius"/>
    </source>
</evidence>
<dbReference type="EMBL" id="AP019860">
    <property type="protein sequence ID" value="BBM82924.1"/>
    <property type="molecule type" value="Genomic_DNA"/>
</dbReference>
<dbReference type="GO" id="GO:0004674">
    <property type="term" value="F:protein serine/threonine kinase activity"/>
    <property type="evidence" value="ECO:0007669"/>
    <property type="project" value="UniProtKB-KW"/>
</dbReference>
<reference evidence="8 9" key="1">
    <citation type="submission" date="2019-08" db="EMBL/GenBank/DDBJ databases">
        <title>Complete genome sequence of Candidatus Uab amorphum.</title>
        <authorList>
            <person name="Shiratori T."/>
            <person name="Suzuki S."/>
            <person name="Kakizawa Y."/>
            <person name="Ishida K."/>
        </authorList>
    </citation>
    <scope>NUCLEOTIDE SEQUENCE [LARGE SCALE GENOMIC DNA]</scope>
    <source>
        <strain evidence="8 9">SRT547</strain>
    </source>
</reference>
<dbReference type="Pfam" id="PF00069">
    <property type="entry name" value="Pkinase"/>
    <property type="match status" value="1"/>
</dbReference>
<organism evidence="8 9">
    <name type="scientific">Uabimicrobium amorphum</name>
    <dbReference type="NCBI Taxonomy" id="2596890"/>
    <lineage>
        <taxon>Bacteria</taxon>
        <taxon>Pseudomonadati</taxon>
        <taxon>Planctomycetota</taxon>
        <taxon>Candidatus Uabimicrobiia</taxon>
        <taxon>Candidatus Uabimicrobiales</taxon>
        <taxon>Candidatus Uabimicrobiaceae</taxon>
        <taxon>Candidatus Uabimicrobium</taxon>
    </lineage>
</organism>
<proteinExistence type="predicted"/>
<dbReference type="GO" id="GO:0005524">
    <property type="term" value="F:ATP binding"/>
    <property type="evidence" value="ECO:0007669"/>
    <property type="project" value="UniProtKB-KW"/>
</dbReference>
<dbReference type="InterPro" id="IPR011009">
    <property type="entry name" value="Kinase-like_dom_sf"/>
</dbReference>
<evidence type="ECO:0000256" key="2">
    <source>
        <dbReference type="ARBA" id="ARBA00022679"/>
    </source>
</evidence>
<dbReference type="KEGG" id="uam:UABAM_01267"/>
<keyword evidence="2" id="KW-0808">Transferase</keyword>
<protein>
    <submittedName>
        <fullName evidence="8">Serine/threonine protein kinase</fullName>
    </submittedName>
</protein>
<keyword evidence="6" id="KW-0472">Membrane</keyword>
<feature type="transmembrane region" description="Helical" evidence="6">
    <location>
        <begin position="370"/>
        <end position="394"/>
    </location>
</feature>
<evidence type="ECO:0000259" key="7">
    <source>
        <dbReference type="PROSITE" id="PS50011"/>
    </source>
</evidence>
<dbReference type="AlphaFoldDB" id="A0A5S9F310"/>
<keyword evidence="6" id="KW-1133">Transmembrane helix</keyword>
<name>A0A5S9F310_UABAM</name>
<accession>A0A5S9F310</accession>
<keyword evidence="9" id="KW-1185">Reference proteome</keyword>
<keyword evidence="1 8" id="KW-0723">Serine/threonine-protein kinase</keyword>
<evidence type="ECO:0000256" key="3">
    <source>
        <dbReference type="ARBA" id="ARBA00022741"/>
    </source>
</evidence>
<dbReference type="SUPFAM" id="SSF56112">
    <property type="entry name" value="Protein kinase-like (PK-like)"/>
    <property type="match status" value="1"/>
</dbReference>
<evidence type="ECO:0000313" key="9">
    <source>
        <dbReference type="Proteomes" id="UP000326354"/>
    </source>
</evidence>
<dbReference type="PROSITE" id="PS50011">
    <property type="entry name" value="PROTEIN_KINASE_DOM"/>
    <property type="match status" value="1"/>
</dbReference>
<keyword evidence="3" id="KW-0547">Nucleotide-binding</keyword>
<dbReference type="PANTHER" id="PTHR24345:SF0">
    <property type="entry name" value="CELL CYCLE SERINE_THREONINE-PROTEIN KINASE CDC5_MSD2"/>
    <property type="match status" value="1"/>
</dbReference>
<evidence type="ECO:0000256" key="5">
    <source>
        <dbReference type="ARBA" id="ARBA00022840"/>
    </source>
</evidence>
<sequence length="395" mass="45178">MSIEEKLPFSPDEIIDEQVSGYKIVQRIEDSLVYLAFRKDIDHQVAIKIFYPNPYADNQQLVVDRLNTICKLNHPNIVKTYEVGEIRGVVYCVMEYIPGENLYDLMKRNPRLHWGAAAEIGRELTQGLVAAHKLNVLHLSLHPDRVLLSKDGQIKVNFCNEGLITPSNEIVHYVAPELFLGQDIQKSSDIYSLGAIIYHIVTGNPPLAGKEPQEIALIHRQLSPVIPSYGVADVPHPLSLLLERTMTKKLEQRYSNSFQLLAALNNFLLNEACVHFYSEKAKKLTIAPKRYHLGSYKELVTQVVKADRDESFVQEIHRIEKELIQNNAPTIPLNDSMMNDSQVKPTLSSKDTSIVQRATKYLRMRFGKNYTYVLFSCFCSFTLSMFLMFVFLFIK</sequence>
<dbReference type="InterPro" id="IPR000719">
    <property type="entry name" value="Prot_kinase_dom"/>
</dbReference>
<dbReference type="RefSeq" id="WP_151967149.1">
    <property type="nucleotide sequence ID" value="NZ_AP019860.1"/>
</dbReference>
<evidence type="ECO:0000256" key="1">
    <source>
        <dbReference type="ARBA" id="ARBA00022527"/>
    </source>
</evidence>
<evidence type="ECO:0000313" key="8">
    <source>
        <dbReference type="EMBL" id="BBM82924.1"/>
    </source>
</evidence>
<keyword evidence="5" id="KW-0067">ATP-binding</keyword>
<dbReference type="Proteomes" id="UP000326354">
    <property type="component" value="Chromosome"/>
</dbReference>
<keyword evidence="6" id="KW-0812">Transmembrane</keyword>
<dbReference type="PANTHER" id="PTHR24345">
    <property type="entry name" value="SERINE/THREONINE-PROTEIN KINASE PLK"/>
    <property type="match status" value="1"/>
</dbReference>
<dbReference type="CDD" id="cd14014">
    <property type="entry name" value="STKc_PknB_like"/>
    <property type="match status" value="1"/>
</dbReference>